<dbReference type="InterPro" id="IPR012349">
    <property type="entry name" value="Split_barrel_FMN-bd"/>
</dbReference>
<organism evidence="3 4">
    <name type="scientific">Balneatrix alpica</name>
    <dbReference type="NCBI Taxonomy" id="75684"/>
    <lineage>
        <taxon>Bacteria</taxon>
        <taxon>Pseudomonadati</taxon>
        <taxon>Pseudomonadota</taxon>
        <taxon>Gammaproteobacteria</taxon>
        <taxon>Oceanospirillales</taxon>
        <taxon>Balneatrichaceae</taxon>
        <taxon>Balneatrix</taxon>
    </lineage>
</organism>
<accession>A0ABV5Z8L4</accession>
<feature type="domain" description="Pyridoxamine 5'-phosphate oxidase N-terminal" evidence="2">
    <location>
        <begin position="14"/>
        <end position="144"/>
    </location>
</feature>
<evidence type="ECO:0000259" key="2">
    <source>
        <dbReference type="Pfam" id="PF01243"/>
    </source>
</evidence>
<dbReference type="PIRSF" id="PIRSF004633">
    <property type="entry name" value="UCP_PLP_oxd"/>
    <property type="match status" value="1"/>
</dbReference>
<dbReference type="InterPro" id="IPR014419">
    <property type="entry name" value="HutZ"/>
</dbReference>
<dbReference type="Gene3D" id="2.30.110.10">
    <property type="entry name" value="Electron Transport, Fmn-binding Protein, Chain A"/>
    <property type="match status" value="1"/>
</dbReference>
<proteinExistence type="predicted"/>
<keyword evidence="1" id="KW-0560">Oxidoreductase</keyword>
<dbReference type="PANTHER" id="PTHR35176">
    <property type="entry name" value="HEME OXYGENASE HI_0854-RELATED"/>
    <property type="match status" value="1"/>
</dbReference>
<name>A0ABV5Z8L4_9GAMM</name>
<sequence length="170" mass="19467">MSSPDEQQLLAMFDQQLAFRKKMKTLMLATLGSDQEAEVSYAPYVEQQGYFYIYISELAAHTGNLLRHPQLKVMLIEDESSAKQPHARERLSFKAQATEVQRETQEWQQVQAAFSERFGEIAQMLAGLADFHLFRLSLSEGLYVKGFAKAYRIHADGIEHLRDLGHRSQS</sequence>
<protein>
    <submittedName>
        <fullName evidence="3">Pyridoxamine 5'-phosphate oxidase family protein</fullName>
    </submittedName>
</protein>
<dbReference type="Pfam" id="PF01243">
    <property type="entry name" value="PNPOx_N"/>
    <property type="match status" value="1"/>
</dbReference>
<gene>
    <name evidence="3" type="ORF">ACFFLH_04185</name>
</gene>
<keyword evidence="4" id="KW-1185">Reference proteome</keyword>
<dbReference type="InterPro" id="IPR052019">
    <property type="entry name" value="F420H2_bilvrd_red/Heme_oxyg"/>
</dbReference>
<evidence type="ECO:0000256" key="1">
    <source>
        <dbReference type="ARBA" id="ARBA00023002"/>
    </source>
</evidence>
<dbReference type="RefSeq" id="WP_027313691.1">
    <property type="nucleotide sequence ID" value="NZ_JAUESS010000005.1"/>
</dbReference>
<dbReference type="PANTHER" id="PTHR35176:SF6">
    <property type="entry name" value="HEME OXYGENASE HI_0854-RELATED"/>
    <property type="match status" value="1"/>
</dbReference>
<dbReference type="SUPFAM" id="SSF50475">
    <property type="entry name" value="FMN-binding split barrel"/>
    <property type="match status" value="1"/>
</dbReference>
<reference evidence="3 4" key="1">
    <citation type="submission" date="2024-09" db="EMBL/GenBank/DDBJ databases">
        <authorList>
            <person name="Sun Q."/>
            <person name="Mori K."/>
        </authorList>
    </citation>
    <scope>NUCLEOTIDE SEQUENCE [LARGE SCALE GENOMIC DNA]</scope>
    <source>
        <strain evidence="3 4">ATCC 51285</strain>
    </source>
</reference>
<dbReference type="InterPro" id="IPR011576">
    <property type="entry name" value="Pyridox_Oxase_N"/>
</dbReference>
<dbReference type="Proteomes" id="UP001589628">
    <property type="component" value="Unassembled WGS sequence"/>
</dbReference>
<evidence type="ECO:0000313" key="4">
    <source>
        <dbReference type="Proteomes" id="UP001589628"/>
    </source>
</evidence>
<comment type="caution">
    <text evidence="3">The sequence shown here is derived from an EMBL/GenBank/DDBJ whole genome shotgun (WGS) entry which is preliminary data.</text>
</comment>
<dbReference type="EMBL" id="JBHLZN010000001">
    <property type="protein sequence ID" value="MFB9885603.1"/>
    <property type="molecule type" value="Genomic_DNA"/>
</dbReference>
<evidence type="ECO:0000313" key="3">
    <source>
        <dbReference type="EMBL" id="MFB9885603.1"/>
    </source>
</evidence>